<evidence type="ECO:0000256" key="1">
    <source>
        <dbReference type="SAM" id="Coils"/>
    </source>
</evidence>
<evidence type="ECO:0000313" key="5">
    <source>
        <dbReference type="Proteomes" id="UP000694385"/>
    </source>
</evidence>
<dbReference type="Ensembl" id="ENSJJAT00000021078.1">
    <property type="protein sequence ID" value="ENSJJAP00000014575.1"/>
    <property type="gene ID" value="ENSJJAG00000017011.1"/>
</dbReference>
<keyword evidence="1" id="KW-0175">Coiled coil</keyword>
<dbReference type="InterPro" id="IPR052686">
    <property type="entry name" value="CAGE1_homolog"/>
</dbReference>
<dbReference type="InterPro" id="IPR029381">
    <property type="entry name" value="CAGE1_N"/>
</dbReference>
<evidence type="ECO:0000313" key="4">
    <source>
        <dbReference type="Ensembl" id="ENSJJAP00000014575.1"/>
    </source>
</evidence>
<feature type="region of interest" description="Disordered" evidence="2">
    <location>
        <begin position="142"/>
        <end position="222"/>
    </location>
</feature>
<feature type="region of interest" description="Disordered" evidence="2">
    <location>
        <begin position="491"/>
        <end position="526"/>
    </location>
</feature>
<dbReference type="GeneTree" id="ENSGT00390000001805"/>
<dbReference type="PANTHER" id="PTHR36864:SF1">
    <property type="entry name" value="CANCER-ASSOCIATED GENE 1 PROTEIN"/>
    <property type="match status" value="1"/>
</dbReference>
<reference evidence="4" key="1">
    <citation type="submission" date="2025-08" db="UniProtKB">
        <authorList>
            <consortium name="Ensembl"/>
        </authorList>
    </citation>
    <scope>IDENTIFICATION</scope>
</reference>
<organism evidence="4 5">
    <name type="scientific">Jaculus jaculus</name>
    <name type="common">Lesser Egyptian jerboa</name>
    <dbReference type="NCBI Taxonomy" id="51337"/>
    <lineage>
        <taxon>Eukaryota</taxon>
        <taxon>Metazoa</taxon>
        <taxon>Chordata</taxon>
        <taxon>Craniata</taxon>
        <taxon>Vertebrata</taxon>
        <taxon>Euteleostomi</taxon>
        <taxon>Mammalia</taxon>
        <taxon>Eutheria</taxon>
        <taxon>Euarchontoglires</taxon>
        <taxon>Glires</taxon>
        <taxon>Rodentia</taxon>
        <taxon>Myomorpha</taxon>
        <taxon>Dipodoidea</taxon>
        <taxon>Dipodidae</taxon>
        <taxon>Dipodinae</taxon>
        <taxon>Jaculus</taxon>
    </lineage>
</organism>
<sequence length="733" mass="83744">MNIESYSGNAQIQAVNTDTSWRQFEPTCKFHQIQACHDEMAFQNLMRGFSYPEEPELESQVYTDAKDTNMKHGSCKEENVMEAHVPVRKDQPVHECVRGSRSPALTYYSRETVELMEKSLARDITADSALNPHQRQSLYRESISSNDENALDNDSNFDPRDLRGGYKAEKPEVSSKGIQNSGENPEMSVSQQEATEEGEESLAIPSCWSPAGLSRSGGASQENGVVTDMEQSFASLDPLEEDMALNEVLQKLKHTNRQQEMQIQDFHRRNLQLEGKVRDLQVKVTKQQVFVDIINKMKENIEELIENKYNLILERNDISKKFQDSQDSLANSQHSLQECRKEMETLQLRVKKVKVSYIRLHERYVMEMQQKTRSVNERAEMEKLLSKRGEELERLQRRNRELEKTSASASELLEREKETREQEFLSFQEELQKHEKESLKERRKLKSRVEKLIIQVKNVLLTCENERAQNSKLQQQIAELTSENCALQQQVAKSQQRGAPSLGTQPKEPSEGGMVEPGSAQGLKTTRSSLFLNRSSYDEESLDPPAVKRTFPRASEVHNLLALMVGLLMCQDSSSPDSEHDRASKKAADTALLQLKSFQLKKKDLDKELLKHKNRIATLKELIASEKAFCNHIAEVTDLEADDAGNVQDVPLVLTARLETYHSLNEELDFLITKLGSLLECKEEHCDKLIDENDQYHRRVGSLLNKPRLESHPKSMTLVGHPDGLCNNRSISM</sequence>
<name>A0A8C5KR51_JACJA</name>
<dbReference type="AlphaFoldDB" id="A0A8C5KR51"/>
<feature type="coiled-coil region" evidence="1">
    <location>
        <begin position="595"/>
        <end position="622"/>
    </location>
</feature>
<keyword evidence="5" id="KW-1185">Reference proteome</keyword>
<dbReference type="PANTHER" id="PTHR36864">
    <property type="entry name" value="CANCER-ASSOCIATED GENE 1 PROTEIN"/>
    <property type="match status" value="1"/>
</dbReference>
<dbReference type="Pfam" id="PF15066">
    <property type="entry name" value="CAGE1"/>
    <property type="match status" value="1"/>
</dbReference>
<feature type="compositionally biased region" description="Polar residues" evidence="2">
    <location>
        <begin position="142"/>
        <end position="156"/>
    </location>
</feature>
<feature type="compositionally biased region" description="Basic and acidic residues" evidence="2">
    <location>
        <begin position="157"/>
        <end position="173"/>
    </location>
</feature>
<protein>
    <recommendedName>
        <fullName evidence="3">Cancer-associated gene protein 1 N-terminal domain-containing protein</fullName>
    </recommendedName>
</protein>
<accession>A0A8C5KR51</accession>
<dbReference type="Proteomes" id="UP000694385">
    <property type="component" value="Unassembled WGS sequence"/>
</dbReference>
<gene>
    <name evidence="4" type="primary">Cage1</name>
</gene>
<feature type="compositionally biased region" description="Polar residues" evidence="2">
    <location>
        <begin position="176"/>
        <end position="193"/>
    </location>
</feature>
<feature type="coiled-coil region" evidence="1">
    <location>
        <begin position="294"/>
        <end position="483"/>
    </location>
</feature>
<evidence type="ECO:0000256" key="2">
    <source>
        <dbReference type="SAM" id="MobiDB-lite"/>
    </source>
</evidence>
<proteinExistence type="predicted"/>
<evidence type="ECO:0000259" key="3">
    <source>
        <dbReference type="Pfam" id="PF15066"/>
    </source>
</evidence>
<reference evidence="4" key="2">
    <citation type="submission" date="2025-09" db="UniProtKB">
        <authorList>
            <consortium name="Ensembl"/>
        </authorList>
    </citation>
    <scope>IDENTIFICATION</scope>
</reference>
<dbReference type="OMA" id="SKFTLCE"/>
<feature type="domain" description="Cancer-associated gene protein 1 N-terminal" evidence="3">
    <location>
        <begin position="2"/>
        <end position="457"/>
    </location>
</feature>
<feature type="compositionally biased region" description="Polar residues" evidence="2">
    <location>
        <begin position="491"/>
        <end position="504"/>
    </location>
</feature>